<evidence type="ECO:0000259" key="1">
    <source>
        <dbReference type="Pfam" id="PF22741"/>
    </source>
</evidence>
<dbReference type="Proteomes" id="UP000321764">
    <property type="component" value="Unassembled WGS sequence"/>
</dbReference>
<feature type="domain" description="DSP-PTPase phosphatase fused to NAD+ Kinase" evidence="1">
    <location>
        <begin position="17"/>
        <end position="111"/>
    </location>
</feature>
<dbReference type="InterPro" id="IPR029021">
    <property type="entry name" value="Prot-tyrosine_phosphatase-like"/>
</dbReference>
<dbReference type="AlphaFoldDB" id="A0A5C8Z7B7"/>
<dbReference type="Gene3D" id="3.90.190.10">
    <property type="entry name" value="Protein tyrosine phosphatase superfamily"/>
    <property type="match status" value="1"/>
</dbReference>
<dbReference type="EMBL" id="VKAD01000001">
    <property type="protein sequence ID" value="TXR53194.1"/>
    <property type="molecule type" value="Genomic_DNA"/>
</dbReference>
<reference evidence="2 3" key="1">
    <citation type="submission" date="2019-07" db="EMBL/GenBank/DDBJ databases">
        <title>Reinekea sp. strain SSH23 genome sequencing and assembly.</title>
        <authorList>
            <person name="Kim I."/>
        </authorList>
    </citation>
    <scope>NUCLEOTIDE SEQUENCE [LARGE SCALE GENOMIC DNA]</scope>
    <source>
        <strain evidence="2 3">SSH23</strain>
    </source>
</reference>
<dbReference type="SUPFAM" id="SSF52799">
    <property type="entry name" value="(Phosphotyrosine protein) phosphatases II"/>
    <property type="match status" value="1"/>
</dbReference>
<keyword evidence="3" id="KW-1185">Reference proteome</keyword>
<evidence type="ECO:0000313" key="2">
    <source>
        <dbReference type="EMBL" id="TXR53194.1"/>
    </source>
</evidence>
<evidence type="ECO:0000313" key="3">
    <source>
        <dbReference type="Proteomes" id="UP000321764"/>
    </source>
</evidence>
<name>A0A5C8Z7B7_9GAMM</name>
<dbReference type="Pfam" id="PF22741">
    <property type="entry name" value="PTP-NADK"/>
    <property type="match status" value="1"/>
</dbReference>
<organism evidence="2 3">
    <name type="scientific">Reinekea thalattae</name>
    <dbReference type="NCBI Taxonomy" id="2593301"/>
    <lineage>
        <taxon>Bacteria</taxon>
        <taxon>Pseudomonadati</taxon>
        <taxon>Pseudomonadota</taxon>
        <taxon>Gammaproteobacteria</taxon>
        <taxon>Oceanospirillales</taxon>
        <taxon>Saccharospirillaceae</taxon>
        <taxon>Reinekea</taxon>
    </lineage>
</organism>
<comment type="caution">
    <text evidence="2">The sequence shown here is derived from an EMBL/GenBank/DDBJ whole genome shotgun (WGS) entry which is preliminary data.</text>
</comment>
<gene>
    <name evidence="2" type="ORF">FME95_01060</name>
</gene>
<dbReference type="CDD" id="cd14503">
    <property type="entry name" value="PTP-bact"/>
    <property type="match status" value="1"/>
</dbReference>
<sequence length="149" mass="17078">MMDSIKNFIKLTNDIATAGQPKEIEFKDIAEAGYKYVINIGMLDHPHAVATENKVVAELGLTYVHIPVAFDSPTKEQVRFFCNLMSSLKGTKIFVHCIMNFRVSAFMYHYLSKVEKLPESEAKSLMFEYWELDPVWEELMSWSSSDIGL</sequence>
<dbReference type="OrthoDB" id="7391097at2"/>
<dbReference type="InterPro" id="IPR055214">
    <property type="entry name" value="PTP-NADK"/>
</dbReference>
<protein>
    <submittedName>
        <fullName evidence="2">Phosphatase</fullName>
    </submittedName>
</protein>
<proteinExistence type="predicted"/>
<accession>A0A5C8Z7B7</accession>